<protein>
    <recommendedName>
        <fullName evidence="4">Acid-resistance membrane protein</fullName>
    </recommendedName>
</protein>
<dbReference type="PANTHER" id="PTHR34989">
    <property type="entry name" value="PROTEIN HDED"/>
    <property type="match status" value="1"/>
</dbReference>
<feature type="transmembrane region" description="Helical" evidence="1">
    <location>
        <begin position="38"/>
        <end position="59"/>
    </location>
</feature>
<comment type="caution">
    <text evidence="2">The sequence shown here is derived from an EMBL/GenBank/DDBJ whole genome shotgun (WGS) entry which is preliminary data.</text>
</comment>
<evidence type="ECO:0000313" key="3">
    <source>
        <dbReference type="Proteomes" id="UP000260721"/>
    </source>
</evidence>
<organism evidence="2 3">
    <name type="scientific">Faecalicoccus pleomorphus</name>
    <dbReference type="NCBI Taxonomy" id="1323"/>
    <lineage>
        <taxon>Bacteria</taxon>
        <taxon>Bacillati</taxon>
        <taxon>Bacillota</taxon>
        <taxon>Erysipelotrichia</taxon>
        <taxon>Erysipelotrichales</taxon>
        <taxon>Erysipelotrichaceae</taxon>
        <taxon>Faecalicoccus</taxon>
    </lineage>
</organism>
<dbReference type="InterPro" id="IPR005325">
    <property type="entry name" value="DUF308_memb"/>
</dbReference>
<dbReference type="AlphaFoldDB" id="A0A3E3E6M5"/>
<dbReference type="GO" id="GO:0005886">
    <property type="term" value="C:plasma membrane"/>
    <property type="evidence" value="ECO:0007669"/>
    <property type="project" value="TreeGrafter"/>
</dbReference>
<keyword evidence="1" id="KW-1133">Transmembrane helix</keyword>
<dbReference type="Proteomes" id="UP000260721">
    <property type="component" value="Unassembled WGS sequence"/>
</dbReference>
<reference evidence="2 3" key="1">
    <citation type="submission" date="2018-08" db="EMBL/GenBank/DDBJ databases">
        <title>A genome reference for cultivated species of the human gut microbiota.</title>
        <authorList>
            <person name="Zou Y."/>
            <person name="Xue W."/>
            <person name="Luo G."/>
        </authorList>
    </citation>
    <scope>NUCLEOTIDE SEQUENCE [LARGE SCALE GENOMIC DNA]</scope>
    <source>
        <strain evidence="2 3">TF08-11</strain>
    </source>
</reference>
<evidence type="ECO:0000256" key="1">
    <source>
        <dbReference type="SAM" id="Phobius"/>
    </source>
</evidence>
<accession>A0A3E3E6M5</accession>
<dbReference type="PANTHER" id="PTHR34989:SF1">
    <property type="entry name" value="PROTEIN HDED"/>
    <property type="match status" value="1"/>
</dbReference>
<sequence length="190" mass="21195">MNMNRLMNPNSKEVRIMALVYIIAGILLFILNNDFLMIAVRIFGVILIAIGGTLLYTYFGKRLSVDAGPLFAGLPSVLIGILMIASPESIIAILPILAGILLIINSIIQLQKAFLLRDYGFDNWKITAGIAVFALIVGVILWLRPLQSVAFILQIIGCALIFEGGMLFGFDHTVRKYKKRFEKEQNDFFN</sequence>
<keyword evidence="1" id="KW-0812">Transmembrane</keyword>
<dbReference type="InterPro" id="IPR052712">
    <property type="entry name" value="Acid_resist_chaperone_HdeD"/>
</dbReference>
<dbReference type="EMBL" id="QUSK01000008">
    <property type="protein sequence ID" value="RGD76949.1"/>
    <property type="molecule type" value="Genomic_DNA"/>
</dbReference>
<proteinExistence type="predicted"/>
<gene>
    <name evidence="2" type="ORF">DXC78_04560</name>
</gene>
<feature type="transmembrane region" description="Helical" evidence="1">
    <location>
        <begin position="79"/>
        <end position="104"/>
    </location>
</feature>
<feature type="transmembrane region" description="Helical" evidence="1">
    <location>
        <begin position="14"/>
        <end position="31"/>
    </location>
</feature>
<dbReference type="Pfam" id="PF03729">
    <property type="entry name" value="DUF308"/>
    <property type="match status" value="2"/>
</dbReference>
<name>A0A3E3E6M5_9FIRM</name>
<evidence type="ECO:0008006" key="4">
    <source>
        <dbReference type="Google" id="ProtNLM"/>
    </source>
</evidence>
<feature type="transmembrane region" description="Helical" evidence="1">
    <location>
        <begin position="149"/>
        <end position="170"/>
    </location>
</feature>
<feature type="transmembrane region" description="Helical" evidence="1">
    <location>
        <begin position="124"/>
        <end position="143"/>
    </location>
</feature>
<evidence type="ECO:0000313" key="2">
    <source>
        <dbReference type="EMBL" id="RGD76949.1"/>
    </source>
</evidence>
<dbReference type="STRING" id="1123313.GCA_000420345_00659"/>
<keyword evidence="1" id="KW-0472">Membrane</keyword>